<evidence type="ECO:0000313" key="2">
    <source>
        <dbReference type="Proteomes" id="UP001239111"/>
    </source>
</evidence>
<gene>
    <name evidence="1" type="ORF">QAD02_015995</name>
</gene>
<organism evidence="1 2">
    <name type="scientific">Eretmocerus hayati</name>
    <dbReference type="NCBI Taxonomy" id="131215"/>
    <lineage>
        <taxon>Eukaryota</taxon>
        <taxon>Metazoa</taxon>
        <taxon>Ecdysozoa</taxon>
        <taxon>Arthropoda</taxon>
        <taxon>Hexapoda</taxon>
        <taxon>Insecta</taxon>
        <taxon>Pterygota</taxon>
        <taxon>Neoptera</taxon>
        <taxon>Endopterygota</taxon>
        <taxon>Hymenoptera</taxon>
        <taxon>Apocrita</taxon>
        <taxon>Proctotrupomorpha</taxon>
        <taxon>Chalcidoidea</taxon>
        <taxon>Aphelinidae</taxon>
        <taxon>Aphelininae</taxon>
        <taxon>Eretmocerus</taxon>
    </lineage>
</organism>
<name>A0ACC2PAU7_9HYME</name>
<sequence length="275" mass="31627">MLYNKYVWLFFLGSTVYMLYYSDYYKTVEKYFVNQYDSIVTLIKVTSDQEIRTKTGEILFTQNALKKYTTLESGLYLSILGQVFDVSSGAKHYGPGETYHVFTGCDGSAAFITGDFTASGLTDDVSSLTNKQIQSLINWVEFYRKTYVYKGKLIGRYYNKDGSPTIERHKLEERIQIAMKRDSIEEERKTRFPPCNVEWDATSGTRVWCSKNSGGVTRNWIGVPRMLYDNPGLKNYRCACIRLESKEYKENLGMIRVYDGCDENSTICMIKSTAA</sequence>
<accession>A0ACC2PAU7</accession>
<reference evidence="1" key="1">
    <citation type="submission" date="2023-04" db="EMBL/GenBank/DDBJ databases">
        <title>A chromosome-level genome assembly of the parasitoid wasp Eretmocerus hayati.</title>
        <authorList>
            <person name="Zhong Y."/>
            <person name="Liu S."/>
            <person name="Liu Y."/>
        </authorList>
    </citation>
    <scope>NUCLEOTIDE SEQUENCE</scope>
    <source>
        <strain evidence="1">ZJU_SS_LIU_2023</strain>
    </source>
</reference>
<protein>
    <submittedName>
        <fullName evidence="1">Uncharacterized protein</fullName>
    </submittedName>
</protein>
<evidence type="ECO:0000313" key="1">
    <source>
        <dbReference type="EMBL" id="KAJ8680208.1"/>
    </source>
</evidence>
<keyword evidence="2" id="KW-1185">Reference proteome</keyword>
<dbReference type="EMBL" id="CM056742">
    <property type="protein sequence ID" value="KAJ8680208.1"/>
    <property type="molecule type" value="Genomic_DNA"/>
</dbReference>
<dbReference type="Proteomes" id="UP001239111">
    <property type="component" value="Chromosome 2"/>
</dbReference>
<proteinExistence type="predicted"/>
<comment type="caution">
    <text evidence="1">The sequence shown here is derived from an EMBL/GenBank/DDBJ whole genome shotgun (WGS) entry which is preliminary data.</text>
</comment>